<feature type="region of interest" description="Disordered" evidence="1">
    <location>
        <begin position="92"/>
        <end position="158"/>
    </location>
</feature>
<feature type="compositionally biased region" description="Polar residues" evidence="1">
    <location>
        <begin position="260"/>
        <end position="271"/>
    </location>
</feature>
<accession>A0A9W4UJX8</accession>
<organism evidence="2 3">
    <name type="scientific">Periconia digitata</name>
    <dbReference type="NCBI Taxonomy" id="1303443"/>
    <lineage>
        <taxon>Eukaryota</taxon>
        <taxon>Fungi</taxon>
        <taxon>Dikarya</taxon>
        <taxon>Ascomycota</taxon>
        <taxon>Pezizomycotina</taxon>
        <taxon>Dothideomycetes</taxon>
        <taxon>Pleosporomycetidae</taxon>
        <taxon>Pleosporales</taxon>
        <taxon>Massarineae</taxon>
        <taxon>Periconiaceae</taxon>
        <taxon>Periconia</taxon>
    </lineage>
</organism>
<feature type="compositionally biased region" description="Polar residues" evidence="1">
    <location>
        <begin position="8"/>
        <end position="28"/>
    </location>
</feature>
<reference evidence="2" key="1">
    <citation type="submission" date="2023-01" db="EMBL/GenBank/DDBJ databases">
        <authorList>
            <person name="Van Ghelder C."/>
            <person name="Rancurel C."/>
        </authorList>
    </citation>
    <scope>NUCLEOTIDE SEQUENCE</scope>
    <source>
        <strain evidence="2">CNCM I-4278</strain>
    </source>
</reference>
<dbReference type="AlphaFoldDB" id="A0A9W4UJX8"/>
<comment type="caution">
    <text evidence="2">The sequence shown here is derived from an EMBL/GenBank/DDBJ whole genome shotgun (WGS) entry which is preliminary data.</text>
</comment>
<feature type="compositionally biased region" description="Low complexity" evidence="1">
    <location>
        <begin position="438"/>
        <end position="448"/>
    </location>
</feature>
<proteinExistence type="predicted"/>
<dbReference type="Proteomes" id="UP001152607">
    <property type="component" value="Unassembled WGS sequence"/>
</dbReference>
<feature type="compositionally biased region" description="Polar residues" evidence="1">
    <location>
        <begin position="92"/>
        <end position="104"/>
    </location>
</feature>
<protein>
    <submittedName>
        <fullName evidence="2">Uncharacterized protein</fullName>
    </submittedName>
</protein>
<evidence type="ECO:0000256" key="1">
    <source>
        <dbReference type="SAM" id="MobiDB-lite"/>
    </source>
</evidence>
<dbReference type="EMBL" id="CAOQHR010000006">
    <property type="protein sequence ID" value="CAI6335608.1"/>
    <property type="molecule type" value="Genomic_DNA"/>
</dbReference>
<feature type="region of interest" description="Disordered" evidence="1">
    <location>
        <begin position="816"/>
        <end position="848"/>
    </location>
</feature>
<dbReference type="OrthoDB" id="10251048at2759"/>
<feature type="compositionally biased region" description="Low complexity" evidence="1">
    <location>
        <begin position="120"/>
        <end position="144"/>
    </location>
</feature>
<feature type="compositionally biased region" description="Low complexity" evidence="1">
    <location>
        <begin position="225"/>
        <end position="243"/>
    </location>
</feature>
<feature type="compositionally biased region" description="Polar residues" evidence="1">
    <location>
        <begin position="816"/>
        <end position="829"/>
    </location>
</feature>
<evidence type="ECO:0000313" key="2">
    <source>
        <dbReference type="EMBL" id="CAI6335608.1"/>
    </source>
</evidence>
<feature type="compositionally biased region" description="Low complexity" evidence="1">
    <location>
        <begin position="414"/>
        <end position="425"/>
    </location>
</feature>
<feature type="region of interest" description="Disordered" evidence="1">
    <location>
        <begin position="401"/>
        <end position="448"/>
    </location>
</feature>
<feature type="region of interest" description="Disordered" evidence="1">
    <location>
        <begin position="511"/>
        <end position="559"/>
    </location>
</feature>
<gene>
    <name evidence="2" type="ORF">PDIGIT_LOCUS8692</name>
</gene>
<feature type="compositionally biased region" description="Basic and acidic residues" evidence="1">
    <location>
        <begin position="401"/>
        <end position="410"/>
    </location>
</feature>
<name>A0A9W4UJX8_9PLEO</name>
<feature type="region of interest" description="Disordered" evidence="1">
    <location>
        <begin position="1"/>
        <end position="53"/>
    </location>
</feature>
<feature type="compositionally biased region" description="Polar residues" evidence="1">
    <location>
        <begin position="145"/>
        <end position="157"/>
    </location>
</feature>
<sequence length="894" mass="97111">MIAAGTLDFSSPSTSTALDTASTQNNPAVVSRHLGSLPAPDPLRNPHQISRTRPRTTSRLLFLSSWRIPSPGDAVWAALLPRRYPIVNNPSRTTLPNSTASSHAHIQLVSRPATDDDTTTSDYAESDSPSYCSPSLQSSLASSQTLRHPNPVNNVKGTSFADMARRFLQDDRDPFERPALGPPATAKFMSFTRNRHANKNWRQVQFGGALGIDTSLDIRGGGAEDSSSSPADSSDAARYPDSALPSKLQEASLRSFPSGHFTSQPDETSMRSPVAAFGRGPPPLPGLHPENVSPAVGRAHADPLKYYTQVFGELPDLIHISEQTGQYDGQVVFIGHPNRNVSAHQWFAEPFQWVSVGTWNHLHQKIEGSLASDPLSTIYPHNSIEQFKYLAQGREKRLLEAEPTKEDQQQRRATISSSDTPSTSTRDMRKLGTKAPNGSSPSQPSYSSVVGQVLEDPFVTPARPRTTMAPLPPSDRNITHSGFGTMNFNYEFPAKPTPSVHDILGQNRGLDSHQSAAQNDRLRSIVGRGIEERERSTPPGLGFRDGEKGEGTGGAPSVPAAQLKASGAEMAFSLEELRKLKTKLTELGDPSRQTDLPAEQRVTIPDMPMPSTHASLRSLFPPGPTVANPYRGTSTLNAQAPPYIRRQTTVEVPKASAPAANPVTDVPTPSNLNFSDPDGVSQRFHEIANGYSRQKPTPQTFKGPFFTESQPTTNDLTASLTVPTSKEEKLANWFRDGQRPQRQTAYAQSLVAAAVSNDKRNDLGVIGQAMSTQRAEARYANTPMFVRVYENLFEYADSGSSSSSFTKAWKPAPQSMCDTSPEGNSSFFSQDKGLAASGAPTRSKKAASPRLVVPWQVSPWGRAPPRTHLEVPGAAARGDLIPSMWAPLNRDPWQ</sequence>
<evidence type="ECO:0000313" key="3">
    <source>
        <dbReference type="Proteomes" id="UP001152607"/>
    </source>
</evidence>
<keyword evidence="3" id="KW-1185">Reference proteome</keyword>
<feature type="region of interest" description="Disordered" evidence="1">
    <location>
        <begin position="217"/>
        <end position="272"/>
    </location>
</feature>